<reference evidence="1 2" key="1">
    <citation type="submission" date="2023-10" db="EMBL/GenBank/DDBJ databases">
        <title>Genomes of two closely related lineages of the louse Polyplax serrata with different host specificities.</title>
        <authorList>
            <person name="Martinu J."/>
            <person name="Tarabai H."/>
            <person name="Stefka J."/>
            <person name="Hypsa V."/>
        </authorList>
    </citation>
    <scope>NUCLEOTIDE SEQUENCE [LARGE SCALE GENOMIC DNA]</scope>
    <source>
        <strain evidence="1">HR10_N</strain>
    </source>
</reference>
<dbReference type="EMBL" id="JAWJWE010000036">
    <property type="protein sequence ID" value="KAK6629331.1"/>
    <property type="molecule type" value="Genomic_DNA"/>
</dbReference>
<comment type="caution">
    <text evidence="1">The sequence shown here is derived from an EMBL/GenBank/DDBJ whole genome shotgun (WGS) entry which is preliminary data.</text>
</comment>
<sequence>MPLNFDKNSFGYSKAPVEEVLDGSVNELNENMQDSSWRNKLNFDEEKFNGEGYDDQEEEEVTRRSFYKKWNRLMTV</sequence>
<dbReference type="AlphaFoldDB" id="A0AAN8S9C2"/>
<accession>A0AAN8S9C2</accession>
<name>A0AAN8S9C2_POLSC</name>
<evidence type="ECO:0000313" key="2">
    <source>
        <dbReference type="Proteomes" id="UP001372834"/>
    </source>
</evidence>
<proteinExistence type="predicted"/>
<protein>
    <submittedName>
        <fullName evidence="1">Uncharacterized protein</fullName>
    </submittedName>
</protein>
<organism evidence="1 2">
    <name type="scientific">Polyplax serrata</name>
    <name type="common">Common mouse louse</name>
    <dbReference type="NCBI Taxonomy" id="468196"/>
    <lineage>
        <taxon>Eukaryota</taxon>
        <taxon>Metazoa</taxon>
        <taxon>Ecdysozoa</taxon>
        <taxon>Arthropoda</taxon>
        <taxon>Hexapoda</taxon>
        <taxon>Insecta</taxon>
        <taxon>Pterygota</taxon>
        <taxon>Neoptera</taxon>
        <taxon>Paraneoptera</taxon>
        <taxon>Psocodea</taxon>
        <taxon>Troctomorpha</taxon>
        <taxon>Phthiraptera</taxon>
        <taxon>Anoplura</taxon>
        <taxon>Polyplacidae</taxon>
        <taxon>Polyplax</taxon>
    </lineage>
</organism>
<evidence type="ECO:0000313" key="1">
    <source>
        <dbReference type="EMBL" id="KAK6629331.1"/>
    </source>
</evidence>
<gene>
    <name evidence="1" type="ORF">RUM43_003148</name>
</gene>
<dbReference type="Proteomes" id="UP001372834">
    <property type="component" value="Unassembled WGS sequence"/>
</dbReference>